<dbReference type="Pfam" id="PF10006">
    <property type="entry name" value="DUF2249"/>
    <property type="match status" value="1"/>
</dbReference>
<sequence length="75" mass="8857">MLIDVRQIPPRDRHPLIFGTFDSLQTGQSLLLCNDHDPKPLHYQFMAEYAGQFDWQYLEQGPDEWRVRISRVQAA</sequence>
<evidence type="ECO:0000313" key="3">
    <source>
        <dbReference type="Proteomes" id="UP000244173"/>
    </source>
</evidence>
<name>A0A2S0PFG3_9NEIS</name>
<keyword evidence="3" id="KW-1185">Reference proteome</keyword>
<organism evidence="2 3">
    <name type="scientific">Microvirgula aerodenitrificans</name>
    <dbReference type="NCBI Taxonomy" id="57480"/>
    <lineage>
        <taxon>Bacteria</taxon>
        <taxon>Pseudomonadati</taxon>
        <taxon>Pseudomonadota</taxon>
        <taxon>Betaproteobacteria</taxon>
        <taxon>Neisseriales</taxon>
        <taxon>Aquaspirillaceae</taxon>
        <taxon>Microvirgula</taxon>
    </lineage>
</organism>
<accession>A0A2S0PFG3</accession>
<evidence type="ECO:0000313" key="2">
    <source>
        <dbReference type="EMBL" id="AVY96111.1"/>
    </source>
</evidence>
<dbReference type="EMBL" id="CP028519">
    <property type="protein sequence ID" value="AVY96111.1"/>
    <property type="molecule type" value="Genomic_DNA"/>
</dbReference>
<gene>
    <name evidence="2" type="ORF">DAI18_14365</name>
</gene>
<dbReference type="Proteomes" id="UP000244173">
    <property type="component" value="Chromosome"/>
</dbReference>
<protein>
    <submittedName>
        <fullName evidence="2">DUF2249 domain-containing protein</fullName>
    </submittedName>
</protein>
<dbReference type="InterPro" id="IPR018720">
    <property type="entry name" value="DUF2249"/>
</dbReference>
<evidence type="ECO:0000259" key="1">
    <source>
        <dbReference type="Pfam" id="PF10006"/>
    </source>
</evidence>
<dbReference type="OrthoDB" id="8451629at2"/>
<reference evidence="2 3" key="1">
    <citation type="submission" date="2018-04" db="EMBL/GenBank/DDBJ databases">
        <title>Denitrifier Microvirgula.</title>
        <authorList>
            <person name="Anderson E."/>
            <person name="Jang J."/>
            <person name="Ishii S."/>
        </authorList>
    </citation>
    <scope>NUCLEOTIDE SEQUENCE [LARGE SCALE GENOMIC DNA]</scope>
    <source>
        <strain evidence="2 3">BE2.4</strain>
    </source>
</reference>
<dbReference type="AlphaFoldDB" id="A0A2S0PFG3"/>
<feature type="domain" description="DUF2249" evidence="1">
    <location>
        <begin position="3"/>
        <end position="71"/>
    </location>
</feature>
<proteinExistence type="predicted"/>
<dbReference type="STRING" id="1122240.GCA_000620105_01417"/>
<dbReference type="KEGG" id="maer:DAI18_14365"/>